<feature type="region of interest" description="Disordered" evidence="1">
    <location>
        <begin position="240"/>
        <end position="259"/>
    </location>
</feature>
<dbReference type="GO" id="GO:0008113">
    <property type="term" value="F:peptide-methionine (S)-S-oxide reductase activity"/>
    <property type="evidence" value="ECO:0007669"/>
    <property type="project" value="InterPro"/>
</dbReference>
<protein>
    <recommendedName>
        <fullName evidence="4">Peptide-methionine (S)-S-oxide reductase</fullName>
    </recommendedName>
</protein>
<dbReference type="OrthoDB" id="443672at2759"/>
<sequence length="406" mass="43524">MWLRGYGHCHGSRNYRSSCKTEGSLRQYIRFFLLCVLSQWLPVVFEIAYVPSAIGPAAHAVPARSQKLIDKGVIAESDLQLAELQASRGTRSSGRSNDRRGVVGLLLGVATVILTAGHGLAAATAAGTGGEMQNEGASAAKPGEPARSVDVYFGQGSFWHLQHELALLEGSSMGRTGASITARAGYAGGKPPKNGPLCYQNLENPQRDHAVLGHAEVVAVSAVPADKLREVAQVFFDAVSSPPPEVPGDQPEPEQGPEYRPMLGLPGGKDSPFLKEIQAANNGRMQLAQGQGSDPLIAGNKVVWIYDSDIFPFFRAELYHQFHDDVGARYPADYHKLKEALVRAGPLEPLDCPDPVQELLPGEDEKAYDSVTFDNFNVGDLFGFMAPKSAGPAARRPKAPPKSSES</sequence>
<evidence type="ECO:0008006" key="4">
    <source>
        <dbReference type="Google" id="ProtNLM"/>
    </source>
</evidence>
<evidence type="ECO:0000313" key="2">
    <source>
        <dbReference type="EMBL" id="CAE8613448.1"/>
    </source>
</evidence>
<comment type="caution">
    <text evidence="2">The sequence shown here is derived from an EMBL/GenBank/DDBJ whole genome shotgun (WGS) entry which is preliminary data.</text>
</comment>
<organism evidence="2 3">
    <name type="scientific">Polarella glacialis</name>
    <name type="common">Dinoflagellate</name>
    <dbReference type="NCBI Taxonomy" id="89957"/>
    <lineage>
        <taxon>Eukaryota</taxon>
        <taxon>Sar</taxon>
        <taxon>Alveolata</taxon>
        <taxon>Dinophyceae</taxon>
        <taxon>Suessiales</taxon>
        <taxon>Suessiaceae</taxon>
        <taxon>Polarella</taxon>
    </lineage>
</organism>
<dbReference type="Proteomes" id="UP000654075">
    <property type="component" value="Unassembled WGS sequence"/>
</dbReference>
<gene>
    <name evidence="2" type="ORF">PGLA1383_LOCUS31215</name>
</gene>
<evidence type="ECO:0000256" key="1">
    <source>
        <dbReference type="SAM" id="MobiDB-lite"/>
    </source>
</evidence>
<accession>A0A813FMX8</accession>
<dbReference type="AlphaFoldDB" id="A0A813FMX8"/>
<dbReference type="InterPro" id="IPR036509">
    <property type="entry name" value="Met_Sox_Rdtase_MsrA_sf"/>
</dbReference>
<reference evidence="2" key="1">
    <citation type="submission" date="2021-02" db="EMBL/GenBank/DDBJ databases">
        <authorList>
            <person name="Dougan E. K."/>
            <person name="Rhodes N."/>
            <person name="Thang M."/>
            <person name="Chan C."/>
        </authorList>
    </citation>
    <scope>NUCLEOTIDE SEQUENCE</scope>
</reference>
<name>A0A813FMX8_POLGL</name>
<evidence type="ECO:0000313" key="3">
    <source>
        <dbReference type="Proteomes" id="UP000654075"/>
    </source>
</evidence>
<dbReference type="Gene3D" id="3.30.1060.10">
    <property type="entry name" value="Peptide methionine sulphoxide reductase MsrA"/>
    <property type="match status" value="1"/>
</dbReference>
<dbReference type="EMBL" id="CAJNNV010025259">
    <property type="protein sequence ID" value="CAE8613448.1"/>
    <property type="molecule type" value="Genomic_DNA"/>
</dbReference>
<keyword evidence="3" id="KW-1185">Reference proteome</keyword>
<proteinExistence type="predicted"/>
<feature type="region of interest" description="Disordered" evidence="1">
    <location>
        <begin position="387"/>
        <end position="406"/>
    </location>
</feature>